<sequence length="66" mass="7406">MMSACDKLGDLHVSRTHGVGRKLTWTEEEKRSREEAWTDSPVVLAGVVGERREAKKVREGAGFLDH</sequence>
<gene>
    <name evidence="1" type="ORF">Syun_024692</name>
</gene>
<reference evidence="1 2" key="1">
    <citation type="submission" date="2024-01" db="EMBL/GenBank/DDBJ databases">
        <title>Genome assemblies of Stephania.</title>
        <authorList>
            <person name="Yang L."/>
        </authorList>
    </citation>
    <scope>NUCLEOTIDE SEQUENCE [LARGE SCALE GENOMIC DNA]</scope>
    <source>
        <strain evidence="1">YNDBR</strain>
        <tissue evidence="1">Leaf</tissue>
    </source>
</reference>
<proteinExistence type="predicted"/>
<name>A0AAP0HU88_9MAGN</name>
<protein>
    <submittedName>
        <fullName evidence="1">Uncharacterized protein</fullName>
    </submittedName>
</protein>
<evidence type="ECO:0000313" key="2">
    <source>
        <dbReference type="Proteomes" id="UP001420932"/>
    </source>
</evidence>
<dbReference type="AlphaFoldDB" id="A0AAP0HU88"/>
<organism evidence="1 2">
    <name type="scientific">Stephania yunnanensis</name>
    <dbReference type="NCBI Taxonomy" id="152371"/>
    <lineage>
        <taxon>Eukaryota</taxon>
        <taxon>Viridiplantae</taxon>
        <taxon>Streptophyta</taxon>
        <taxon>Embryophyta</taxon>
        <taxon>Tracheophyta</taxon>
        <taxon>Spermatophyta</taxon>
        <taxon>Magnoliopsida</taxon>
        <taxon>Ranunculales</taxon>
        <taxon>Menispermaceae</taxon>
        <taxon>Menispermoideae</taxon>
        <taxon>Cissampelideae</taxon>
        <taxon>Stephania</taxon>
    </lineage>
</organism>
<evidence type="ECO:0000313" key="1">
    <source>
        <dbReference type="EMBL" id="KAK9097647.1"/>
    </source>
</evidence>
<dbReference type="EMBL" id="JBBNAF010000011">
    <property type="protein sequence ID" value="KAK9097647.1"/>
    <property type="molecule type" value="Genomic_DNA"/>
</dbReference>
<dbReference type="Proteomes" id="UP001420932">
    <property type="component" value="Unassembled WGS sequence"/>
</dbReference>
<keyword evidence="2" id="KW-1185">Reference proteome</keyword>
<comment type="caution">
    <text evidence="1">The sequence shown here is derived from an EMBL/GenBank/DDBJ whole genome shotgun (WGS) entry which is preliminary data.</text>
</comment>
<accession>A0AAP0HU88</accession>